<dbReference type="RefSeq" id="WP_097042377.1">
    <property type="nucleotide sequence ID" value="NZ_OBQF01000006.1"/>
</dbReference>
<dbReference type="AlphaFoldDB" id="A0A285URK3"/>
<evidence type="ECO:0000313" key="3">
    <source>
        <dbReference type="Proteomes" id="UP000219412"/>
    </source>
</evidence>
<dbReference type="OrthoDB" id="2418709at2"/>
<accession>A0A285URK3</accession>
<organism evidence="2 3">
    <name type="scientific">Salinicoccus kekensis</name>
    <dbReference type="NCBI Taxonomy" id="714307"/>
    <lineage>
        <taxon>Bacteria</taxon>
        <taxon>Bacillati</taxon>
        <taxon>Bacillota</taxon>
        <taxon>Bacilli</taxon>
        <taxon>Bacillales</taxon>
        <taxon>Staphylococcaceae</taxon>
        <taxon>Salinicoccus</taxon>
    </lineage>
</organism>
<evidence type="ECO:0000256" key="1">
    <source>
        <dbReference type="SAM" id="MobiDB-lite"/>
    </source>
</evidence>
<proteinExistence type="predicted"/>
<feature type="region of interest" description="Disordered" evidence="1">
    <location>
        <begin position="161"/>
        <end position="184"/>
    </location>
</feature>
<name>A0A285URK3_9STAP</name>
<evidence type="ECO:0000313" key="2">
    <source>
        <dbReference type="EMBL" id="SOC44490.1"/>
    </source>
</evidence>
<dbReference type="Proteomes" id="UP000219412">
    <property type="component" value="Unassembled WGS sequence"/>
</dbReference>
<feature type="compositionally biased region" description="Basic residues" evidence="1">
    <location>
        <begin position="318"/>
        <end position="336"/>
    </location>
</feature>
<protein>
    <submittedName>
        <fullName evidence="2">Uncharacterized protein</fullName>
    </submittedName>
</protein>
<dbReference type="EMBL" id="OBQF01000006">
    <property type="protein sequence ID" value="SOC44490.1"/>
    <property type="molecule type" value="Genomic_DNA"/>
</dbReference>
<gene>
    <name evidence="2" type="ORF">SAMN05878391_2372</name>
</gene>
<keyword evidence="3" id="KW-1185">Reference proteome</keyword>
<reference evidence="3" key="1">
    <citation type="submission" date="2017-08" db="EMBL/GenBank/DDBJ databases">
        <authorList>
            <person name="Varghese N."/>
            <person name="Submissions S."/>
        </authorList>
    </citation>
    <scope>NUCLEOTIDE SEQUENCE [LARGE SCALE GENOMIC DNA]</scope>
    <source>
        <strain evidence="3">DSM 23173</strain>
    </source>
</reference>
<feature type="region of interest" description="Disordered" evidence="1">
    <location>
        <begin position="271"/>
        <end position="336"/>
    </location>
</feature>
<sequence>MNKNIKTLLNVLPIILVPLFTERNRIKEHPEMEKLGHFSSTAYHNVKDKGEGVYHSVKDTGTTIYHTGKSAADTVGSKISDKKQERAYQKDIKSYQRSIKKEDKLLVQFEKDKEKHRQKRLQGNFTKDTIVPKIMQSDNEMSNEDKIAGMTVSSAVIAGKPDTDTEDQAAAGTNRENQDIAKSYEEDISMSRVSLTQDDEKRLEIDIQDTADEKDDRMDNKTEQSIYEENDMTTDVQQLYFDKVKDHEENINDFNPGELFKRHHEKLDPTVSYDGTGAKGKTGSTISEDSLFGQHRAAAEDHYTAGGRKTGIRNSAGKSRKQRKLEKKLNKKKSRF</sequence>